<evidence type="ECO:0000313" key="1">
    <source>
        <dbReference type="EMBL" id="KAI9917988.1"/>
    </source>
</evidence>
<protein>
    <submittedName>
        <fullName evidence="1">Uncharacterized protein</fullName>
    </submittedName>
</protein>
<dbReference type="Proteomes" id="UP001163321">
    <property type="component" value="Chromosome 13"/>
</dbReference>
<sequence length="282" mass="30337">MQLLLDWAASITIMCANVQAVQTNVSSLCSPSEAVPSVVKGDTTYVCVNVNNKYRALFTPLVDMFTVLRLVTVIVPSWNDTRIGANPSGAFLTVSSLNYRTNYKLYSSRLTGRISSYMTAIIFVKKGIVQGVSWDDGCYFCSAEMCDYNLYSKPEETPAAQLGGQGKACFNLVEGYYITNSSDAGVNVGGINSAGTNDSSLNTTAQCDITIYVGWTGTDKNGDYLGSSSLRTSQFFKYSTGSFFSHIGASLSRLAPTSRGSDANMFIKMHISTIGSCCLGLS</sequence>
<gene>
    <name evidence="1" type="ORF">PsorP6_012400</name>
</gene>
<accession>A0ACC0WJ93</accession>
<organism evidence="1 2">
    <name type="scientific">Peronosclerospora sorghi</name>
    <dbReference type="NCBI Taxonomy" id="230839"/>
    <lineage>
        <taxon>Eukaryota</taxon>
        <taxon>Sar</taxon>
        <taxon>Stramenopiles</taxon>
        <taxon>Oomycota</taxon>
        <taxon>Peronosporomycetes</taxon>
        <taxon>Peronosporales</taxon>
        <taxon>Peronosporaceae</taxon>
        <taxon>Peronosclerospora</taxon>
    </lineage>
</organism>
<keyword evidence="2" id="KW-1185">Reference proteome</keyword>
<name>A0ACC0WJ93_9STRA</name>
<proteinExistence type="predicted"/>
<reference evidence="1 2" key="1">
    <citation type="journal article" date="2022" name="bioRxiv">
        <title>The genome of the oomycete Peronosclerospora sorghi, a cosmopolitan pathogen of maize and sorghum, is inflated with dispersed pseudogenes.</title>
        <authorList>
            <person name="Fletcher K."/>
            <person name="Martin F."/>
            <person name="Isakeit T."/>
            <person name="Cavanaugh K."/>
            <person name="Magill C."/>
            <person name="Michelmore R."/>
        </authorList>
    </citation>
    <scope>NUCLEOTIDE SEQUENCE [LARGE SCALE GENOMIC DNA]</scope>
    <source>
        <strain evidence="1">P6</strain>
    </source>
</reference>
<evidence type="ECO:0000313" key="2">
    <source>
        <dbReference type="Proteomes" id="UP001163321"/>
    </source>
</evidence>
<comment type="caution">
    <text evidence="1">The sequence shown here is derived from an EMBL/GenBank/DDBJ whole genome shotgun (WGS) entry which is preliminary data.</text>
</comment>
<dbReference type="EMBL" id="CM047592">
    <property type="protein sequence ID" value="KAI9917988.1"/>
    <property type="molecule type" value="Genomic_DNA"/>
</dbReference>